<dbReference type="AlphaFoldDB" id="A0A1I6E1S0"/>
<evidence type="ECO:0000313" key="1">
    <source>
        <dbReference type="EMBL" id="SFR11522.1"/>
    </source>
</evidence>
<accession>A0A1I6E1S0</accession>
<reference evidence="1 2" key="1">
    <citation type="submission" date="2016-10" db="EMBL/GenBank/DDBJ databases">
        <authorList>
            <person name="de Groot N.N."/>
        </authorList>
    </citation>
    <scope>NUCLEOTIDE SEQUENCE [LARGE SCALE GENOMIC DNA]</scope>
    <source>
        <strain evidence="2">KMM 9023,NRIC 0796,JCM 17311,KCTC 23692</strain>
    </source>
</reference>
<sequence length="80" mass="9093">MDHPDLSIVPNFIDAPNNLCSQPLLINFLWLTFDFVVGIYTCHFDPVGPLERRCLESPVPVIGWKSRGYFVAYLSQATVH</sequence>
<dbReference type="Proteomes" id="UP000199302">
    <property type="component" value="Unassembled WGS sequence"/>
</dbReference>
<protein>
    <submittedName>
        <fullName evidence="1">Uncharacterized protein</fullName>
    </submittedName>
</protein>
<dbReference type="EMBL" id="FOYI01000006">
    <property type="protein sequence ID" value="SFR11522.1"/>
    <property type="molecule type" value="Genomic_DNA"/>
</dbReference>
<name>A0A1I6E1S0_9RHOB</name>
<proteinExistence type="predicted"/>
<evidence type="ECO:0000313" key="2">
    <source>
        <dbReference type="Proteomes" id="UP000199302"/>
    </source>
</evidence>
<organism evidence="1 2">
    <name type="scientific">Poseidonocella sedimentorum</name>
    <dbReference type="NCBI Taxonomy" id="871652"/>
    <lineage>
        <taxon>Bacteria</taxon>
        <taxon>Pseudomonadati</taxon>
        <taxon>Pseudomonadota</taxon>
        <taxon>Alphaproteobacteria</taxon>
        <taxon>Rhodobacterales</taxon>
        <taxon>Roseobacteraceae</taxon>
        <taxon>Poseidonocella</taxon>
    </lineage>
</organism>
<gene>
    <name evidence="1" type="ORF">SAMN04515673_106215</name>
</gene>
<keyword evidence="2" id="KW-1185">Reference proteome</keyword>